<keyword evidence="2" id="KW-0732">Signal</keyword>
<organism evidence="3 4">
    <name type="scientific">Lachnotalea glycerini</name>
    <dbReference type="NCBI Taxonomy" id="1763509"/>
    <lineage>
        <taxon>Bacteria</taxon>
        <taxon>Bacillati</taxon>
        <taxon>Bacillota</taxon>
        <taxon>Clostridia</taxon>
        <taxon>Lachnospirales</taxon>
        <taxon>Lachnospiraceae</taxon>
        <taxon>Lachnotalea</taxon>
    </lineage>
</organism>
<dbReference type="Gene3D" id="3.40.190.10">
    <property type="entry name" value="Periplasmic binding protein-like II"/>
    <property type="match status" value="2"/>
</dbReference>
<proteinExistence type="predicted"/>
<dbReference type="Pfam" id="PF01547">
    <property type="entry name" value="SBP_bac_1"/>
    <property type="match status" value="1"/>
</dbReference>
<dbReference type="RefSeq" id="WP_110291601.1">
    <property type="nucleotide sequence ID" value="NZ_QICS01000010.1"/>
</dbReference>
<feature type="region of interest" description="Disordered" evidence="1">
    <location>
        <begin position="26"/>
        <end position="58"/>
    </location>
</feature>
<protein>
    <submittedName>
        <fullName evidence="3">Carbohydrate ABC transporter substrate-binding protein (CUT1 family)</fullName>
    </submittedName>
</protein>
<accession>A0A318EIY6</accession>
<name>A0A318EIY6_9FIRM</name>
<dbReference type="InterPro" id="IPR050490">
    <property type="entry name" value="Bact_solute-bd_prot1"/>
</dbReference>
<reference evidence="3 4" key="1">
    <citation type="submission" date="2018-05" db="EMBL/GenBank/DDBJ databases">
        <title>Genomic Encyclopedia of Type Strains, Phase IV (KMG-IV): sequencing the most valuable type-strain genomes for metagenomic binning, comparative biology and taxonomic classification.</title>
        <authorList>
            <person name="Goeker M."/>
        </authorList>
    </citation>
    <scope>NUCLEOTIDE SEQUENCE [LARGE SCALE GENOMIC DNA]</scope>
    <source>
        <strain evidence="3 4">DSM 28816</strain>
    </source>
</reference>
<sequence>MNLKKVTALFMASLMSFSLAGCGGSKEALSEDDQKTQTNEATVQEAETENTNTSTAEGEPVTIKITWWGGQSRHDYTQKLLNKYTELNPNVTFEALPSGWDGYFDKLSTQAASGAMPDIVQMDYLYISTFAKNNSIADMQEFVDNGTIDLANVDSNLADSGKIDGKLAGLVLSSSLLTVGINNSVFAEAGIDKPTSDWTWSDFLKICKEINNKTGKYGFSAIMADDTNNFNYYVRQHGQTLFSEDNKSLGYFDDAIYVDFVNMIKELIDAKATPNPDEYDAIKALGYEAMPVATGDGAMVTDWSNYACRLEEVNKNISLVTPPKGESEAANGLWLKPGMFFSVSETSKVKEEAAKFINWFINSEEANEIILAERGTPVSSEIRDYLTNSGKLSDKQKEMFEYVNNAGALCGEAPAPDPVGISEINESFNKTVYSVLYGQATVEDAAKTFRESANEILARNN</sequence>
<evidence type="ECO:0000313" key="3">
    <source>
        <dbReference type="EMBL" id="PXV87311.1"/>
    </source>
</evidence>
<evidence type="ECO:0000256" key="1">
    <source>
        <dbReference type="SAM" id="MobiDB-lite"/>
    </source>
</evidence>
<dbReference type="InterPro" id="IPR006059">
    <property type="entry name" value="SBP"/>
</dbReference>
<dbReference type="Proteomes" id="UP000247523">
    <property type="component" value="Unassembled WGS sequence"/>
</dbReference>
<dbReference type="SUPFAM" id="SSF53850">
    <property type="entry name" value="Periplasmic binding protein-like II"/>
    <property type="match status" value="1"/>
</dbReference>
<evidence type="ECO:0000313" key="4">
    <source>
        <dbReference type="Proteomes" id="UP000247523"/>
    </source>
</evidence>
<comment type="caution">
    <text evidence="3">The sequence shown here is derived from an EMBL/GenBank/DDBJ whole genome shotgun (WGS) entry which is preliminary data.</text>
</comment>
<dbReference type="PANTHER" id="PTHR43649:SF11">
    <property type="entry name" value="ABC TRANSPORTER SUBSTRATE-BINDING PROTEIN YESO-RELATED"/>
    <property type="match status" value="1"/>
</dbReference>
<dbReference type="PANTHER" id="PTHR43649">
    <property type="entry name" value="ARABINOSE-BINDING PROTEIN-RELATED"/>
    <property type="match status" value="1"/>
</dbReference>
<dbReference type="EMBL" id="QICS01000010">
    <property type="protein sequence ID" value="PXV87311.1"/>
    <property type="molecule type" value="Genomic_DNA"/>
</dbReference>
<dbReference type="CDD" id="cd13585">
    <property type="entry name" value="PBP2_TMBP_like"/>
    <property type="match status" value="1"/>
</dbReference>
<evidence type="ECO:0000256" key="2">
    <source>
        <dbReference type="SAM" id="SignalP"/>
    </source>
</evidence>
<gene>
    <name evidence="3" type="ORF">C8E03_11072</name>
</gene>
<feature type="signal peptide" evidence="2">
    <location>
        <begin position="1"/>
        <end position="20"/>
    </location>
</feature>
<dbReference type="PROSITE" id="PS51257">
    <property type="entry name" value="PROKAR_LIPOPROTEIN"/>
    <property type="match status" value="1"/>
</dbReference>
<feature type="chain" id="PRO_5039079445" evidence="2">
    <location>
        <begin position="21"/>
        <end position="461"/>
    </location>
</feature>
<dbReference type="AlphaFoldDB" id="A0A318EIY6"/>